<proteinExistence type="predicted"/>
<dbReference type="OrthoDB" id="1414895at2"/>
<evidence type="ECO:0000313" key="3">
    <source>
        <dbReference type="Proteomes" id="UP000278351"/>
    </source>
</evidence>
<gene>
    <name evidence="2" type="ORF">EGT74_24550</name>
</gene>
<protein>
    <submittedName>
        <fullName evidence="2">Uncharacterized protein</fullName>
    </submittedName>
</protein>
<reference evidence="2 3" key="1">
    <citation type="submission" date="2018-11" db="EMBL/GenBank/DDBJ databases">
        <title>Chitinophaga lutea sp.nov., isolate from arsenic contaminated soil.</title>
        <authorList>
            <person name="Zong Y."/>
        </authorList>
    </citation>
    <scope>NUCLEOTIDE SEQUENCE [LARGE SCALE GENOMIC DNA]</scope>
    <source>
        <strain evidence="2 3">ZY74</strain>
    </source>
</reference>
<dbReference type="RefSeq" id="WP_123849200.1">
    <property type="nucleotide sequence ID" value="NZ_RPDH01000003.1"/>
</dbReference>
<dbReference type="Proteomes" id="UP000278351">
    <property type="component" value="Unassembled WGS sequence"/>
</dbReference>
<feature type="coiled-coil region" evidence="1">
    <location>
        <begin position="1222"/>
        <end position="1252"/>
    </location>
</feature>
<keyword evidence="1" id="KW-0175">Coiled coil</keyword>
<feature type="coiled-coil region" evidence="1">
    <location>
        <begin position="1133"/>
        <end position="1171"/>
    </location>
</feature>
<feature type="coiled-coil region" evidence="1">
    <location>
        <begin position="162"/>
        <end position="295"/>
    </location>
</feature>
<name>A0A3N4PML8_9BACT</name>
<evidence type="ECO:0000313" key="2">
    <source>
        <dbReference type="EMBL" id="RPE05557.1"/>
    </source>
</evidence>
<organism evidence="2 3">
    <name type="scientific">Chitinophaga lutea</name>
    <dbReference type="NCBI Taxonomy" id="2488634"/>
    <lineage>
        <taxon>Bacteria</taxon>
        <taxon>Pseudomonadati</taxon>
        <taxon>Bacteroidota</taxon>
        <taxon>Chitinophagia</taxon>
        <taxon>Chitinophagales</taxon>
        <taxon>Chitinophagaceae</taxon>
        <taxon>Chitinophaga</taxon>
    </lineage>
</organism>
<keyword evidence="3" id="KW-1185">Reference proteome</keyword>
<evidence type="ECO:0000256" key="1">
    <source>
        <dbReference type="SAM" id="Coils"/>
    </source>
</evidence>
<feature type="coiled-coil region" evidence="1">
    <location>
        <begin position="905"/>
        <end position="967"/>
    </location>
</feature>
<sequence>MSVEIDGSLAWTANLDFSDIEKEIAALENRLLAVNKSASEAFAGTGKKVDAIFNPANIQQFGSAAEAAVKSLSRAAELLQDTFGAEKLEKLDEELQKATNHAEEFGVILNFIQENAKDLSVGDPEATAQVEQSINAIRESVQGASAAVEQFDEKFESATATAGTLYGQIQNLENEIVEIERLMEASNDKTELSKLNDQSRELNAQLDSMKARFQSLRDSNFGKVGAAPAAINLDTASKKELKGNLQELTAYAEKLKQALSFSDTDAATQKYNKALADTKARIDEVNARLGQTDEKVVKVSTRLELVRNLLASMKPSDEGYQKLLDEAIQLENRFKNVNRTVALLGSNTAGVQALKQGINGLVGGFGAAASAMALFSGEEDRMQQTMTKLFLVIQVVAGAEQFLTTVNKESAVVQYALNLAKKAGFVTTVGQTAAATTLAAAEGAQAVAAEGAAVAQWNLNAAMAANPVGAMLVALSAVAGAIALYIANTDSALEVQTKMNEALAAANKLYGELVELQAQVYSDRSRVANETASLAQAEGKSNREILELQIKANQAARLEAVYKLESLGYDRQRIGIERAKLESIIQQRMYLESIPNDRISKEQKQQLDNLKSQEAVVKSLFDSAVGYFNAIQAANEKDKELRAQQAKENRERAITSVTAEAEARAIAARKGSKEELELQINAINARRRQELADVNITSGERAKINAQAEKDIENLRREIRQRRLTDEQSLIKATLALAKEGSIEEFNAKLSLIQLEARAKQDQEGVTSAKIREIKAEELREIAELNRKYTFDRSETDIAREISNINERLAVVRSGSAEEVELKRDAIIQQQSLEIAKAKATILNEQNLAIRLKEIHTKSIADRKKLDEDYADRVLSSWMDKIKRDTDGINQGLEKVLNNPTSTANEKFEAQRQILENNRKALKDMISLVERFAKSGSGNVDELNKLLNKLNAELRETNDAIELNNVEKFLSIVGQIGETLATASGSLRSFAGDLKGINDGLADTLETLSDMIDGFGGIVQLGASLGGSFKNGKFDAKAASGKATNIGGFIGAGASIGAAVGSIIPALGTAVGGVVGAVVGAVVGGVAAAFKGGKKVRESLQKTFAAQYEFIVNQELGEYRINEVIRQRVLLKAQEIKLTLQALKAQKEAAAETLKQNKSEQERILQLLQAESFNSGVGTRKRGGFLGLWRKKESVDQYSSLLGMTVSDIEKLYASGQLDGRAKALFEQLQRLQSEGQNIQQMLADLEQQTKEVFTGTTAESITDSIVDGFANGKFAAQDFAGDFEDLMRQAALNALKFQYLEEPLQAFYEEFAKAAESDNVLTQSEMKTLQDKYNAIIKAAGLQFKQIEDITGIDLSNGSKDDNSLKGAIRGITEQQAELLAGQFGGLRLTNMQQLEIMNQNLGVLNRIKEDTSNLSDIRASLRNINTVGVKIIK</sequence>
<accession>A0A3N4PML8</accession>
<dbReference type="EMBL" id="RPDH01000003">
    <property type="protein sequence ID" value="RPE05557.1"/>
    <property type="molecule type" value="Genomic_DNA"/>
</dbReference>
<feature type="coiled-coil region" evidence="1">
    <location>
        <begin position="631"/>
        <end position="788"/>
    </location>
</feature>
<comment type="caution">
    <text evidence="2">The sequence shown here is derived from an EMBL/GenBank/DDBJ whole genome shotgun (WGS) entry which is preliminary data.</text>
</comment>